<dbReference type="RefSeq" id="WP_087111517.1">
    <property type="nucleotide sequence ID" value="NZ_CBCSCN010000007.1"/>
</dbReference>
<name>A0A1X7APL1_9GAMM</name>
<sequence length="1001" mass="113156">MQLLDDSLTGPEGSLFDGDRYEVLRLIMVNSGSSAYVELPLDQTAALLGSNNQGKTSGLHTLKLFLLPEVNFRNCENKFGFASKDREYTGLESYRYYFPSASSFIILEASNPRGEFCIVLYQSNQELGYNRLAVPRPYEHIKHLFWDENSGANQGVGSHPSDMDLSAITSRLKKLGGRTLNDVASIREALYTRVDPSDDDTRFCLMPLVQSPSQHMMRSIKALLQLSFDIKGADHKNLPQAIANIIDADLSSQKETISIDFRRIQDDRERLSQNQREIRAIRDHMDDWNSLRKNYQVSYQEQSLALRNGYQSLLAALAQHSDSIDPQLSDARAEHESIQSRFKDVNGQLDSIRSQFDEAKGIYGNLSKDVSDLGEAIALANDVVEREAPAAGSSDPDRVQAWLKECLQEVQQELIEIQNLEQTQNALQRELSRKPQIQQDIARATAVLQQQKGSTLSYLDKHSALVLNSLNGGFCEMVTVPSDEQKAALQPFTQLFTVNEQGRLLFCGEPMPRTQVVPFDALAVKEAHTARLHKLEDDLQNCERRIEEYRRALTGSDEQRKESLKEKQTEIGEINREIEVISGLAYTSNRYAQKKPELEALALYLEEQGSCKQTLTEQLQQLKADRENSRELVHSLEIQKKSLQGASESLDTLQKLTGFQQIPAANTEAYSPQEIALKANELIRLYHNEFVPTRERCIAKFQLLISEGIAGLDPQMAFRVDLKGKEFDDAYQKLKAEFENIDSRERDHRSQVQNHNHDTGRQISLLDKMDLAIRNFQDRINGELSHIRISNLTGVRVEIGTLDSFNTLRHELKDHGTESDRLMKESFYNRLQDFCEKYLMTGHNAGRLDLERIVKSVKFIYQINGRDEVTPQSNGTSSMVNAVLLSILMHKLVPEDVVFALPVIFDEVGSLDDSNLAELRRIVEEHNFQLLVANPTNQGNIAQHIGVWHDLFLHQVTEGSPIGKCLAIYTGSSESLKDIVDTVELAVNEPETEDSDLEAEA</sequence>
<evidence type="ECO:0000313" key="2">
    <source>
        <dbReference type="EMBL" id="SMA49220.1"/>
    </source>
</evidence>
<keyword evidence="3" id="KW-1185">Reference proteome</keyword>
<reference evidence="2 3" key="1">
    <citation type="submission" date="2017-03" db="EMBL/GenBank/DDBJ databases">
        <authorList>
            <person name="Afonso C.L."/>
            <person name="Miller P.J."/>
            <person name="Scott M.A."/>
            <person name="Spackman E."/>
            <person name="Goraichik I."/>
            <person name="Dimitrov K.M."/>
            <person name="Suarez D.L."/>
            <person name="Swayne D.E."/>
        </authorList>
    </citation>
    <scope>NUCLEOTIDE SEQUENCE [LARGE SCALE GENOMIC DNA]</scope>
    <source>
        <strain evidence="2">SB41UT1</strain>
    </source>
</reference>
<feature type="coiled-coil region" evidence="1">
    <location>
        <begin position="403"/>
        <end position="430"/>
    </location>
</feature>
<dbReference type="AlphaFoldDB" id="A0A1X7APL1"/>
<evidence type="ECO:0000256" key="1">
    <source>
        <dbReference type="SAM" id="Coils"/>
    </source>
</evidence>
<keyword evidence="1" id="KW-0175">Coiled coil</keyword>
<proteinExistence type="predicted"/>
<feature type="coiled-coil region" evidence="1">
    <location>
        <begin position="525"/>
        <end position="559"/>
    </location>
</feature>
<evidence type="ECO:0000313" key="3">
    <source>
        <dbReference type="Proteomes" id="UP000196573"/>
    </source>
</evidence>
<organism evidence="2 3">
    <name type="scientific">Parendozoicomonas haliclonae</name>
    <dbReference type="NCBI Taxonomy" id="1960125"/>
    <lineage>
        <taxon>Bacteria</taxon>
        <taxon>Pseudomonadati</taxon>
        <taxon>Pseudomonadota</taxon>
        <taxon>Gammaproteobacteria</taxon>
        <taxon>Oceanospirillales</taxon>
        <taxon>Endozoicomonadaceae</taxon>
        <taxon>Parendozoicomonas</taxon>
    </lineage>
</organism>
<feature type="coiled-coil region" evidence="1">
    <location>
        <begin position="612"/>
        <end position="639"/>
    </location>
</feature>
<accession>A0A1X7APL1</accession>
<dbReference type="EMBL" id="FWPT01000007">
    <property type="protein sequence ID" value="SMA49220.1"/>
    <property type="molecule type" value="Genomic_DNA"/>
</dbReference>
<protein>
    <submittedName>
        <fullName evidence="2">Chromosome partition protein Smc</fullName>
    </submittedName>
</protein>
<gene>
    <name evidence="2" type="primary">smc_5</name>
    <name evidence="2" type="ORF">EHSB41UT_03122</name>
</gene>
<dbReference type="OrthoDB" id="6187626at2"/>
<dbReference type="Proteomes" id="UP000196573">
    <property type="component" value="Unassembled WGS sequence"/>
</dbReference>